<dbReference type="EMBL" id="WMIB01000001">
    <property type="protein sequence ID" value="MTH52314.1"/>
    <property type="molecule type" value="Genomic_DNA"/>
</dbReference>
<gene>
    <name evidence="2" type="ORF">GKZ89_02770</name>
</gene>
<sequence length="244" mass="27790">MKRPDPIETSISFIAEHYPDCEAAFLAGSAGRGAAKPSSDLDIVIIHKKIKNSFRKSFYYQGWPVELFAHGPLSYQKIFLSDRRRAIPSMQRMIFEGRIIKDEGLAGSVKKAAEEDLLKGPDEWADKEKQLKRYFISDALADLTDSDSKEESLFIVHTLTDLLYEFYMRTNGQWLGAGKWKYRTLKNCDPHFAAKLYESLTSFNKDGNAEQLIQLADQILKPFGGRYFEGFQIGSEGIQGEKIR</sequence>
<feature type="domain" description="Polymerase nucleotidyl transferase" evidence="1">
    <location>
        <begin position="17"/>
        <end position="52"/>
    </location>
</feature>
<dbReference type="Pfam" id="PF01909">
    <property type="entry name" value="NTP_transf_2"/>
    <property type="match status" value="1"/>
</dbReference>
<protein>
    <submittedName>
        <fullName evidence="2">Nucleotidyltransferase domain-containing protein</fullName>
    </submittedName>
</protein>
<organism evidence="2 3">
    <name type="scientific">Metabacillus mangrovi</name>
    <dbReference type="NCBI Taxonomy" id="1491830"/>
    <lineage>
        <taxon>Bacteria</taxon>
        <taxon>Bacillati</taxon>
        <taxon>Bacillota</taxon>
        <taxon>Bacilli</taxon>
        <taxon>Bacillales</taxon>
        <taxon>Bacillaceae</taxon>
        <taxon>Metabacillus</taxon>
    </lineage>
</organism>
<dbReference type="GO" id="GO:0016779">
    <property type="term" value="F:nucleotidyltransferase activity"/>
    <property type="evidence" value="ECO:0007669"/>
    <property type="project" value="InterPro"/>
</dbReference>
<comment type="caution">
    <text evidence="2">The sequence shown here is derived from an EMBL/GenBank/DDBJ whole genome shotgun (WGS) entry which is preliminary data.</text>
</comment>
<evidence type="ECO:0000313" key="2">
    <source>
        <dbReference type="EMBL" id="MTH52314.1"/>
    </source>
</evidence>
<keyword evidence="3" id="KW-1185">Reference proteome</keyword>
<accession>A0A7X2S247</accession>
<dbReference type="AlphaFoldDB" id="A0A7X2S247"/>
<reference evidence="2 3" key="1">
    <citation type="journal article" date="2017" name="Int. J. Syst. Evol. Microbiol.">
        <title>Bacillus mangrovi sp. nov., isolated from a sediment sample from a mangrove forest.</title>
        <authorList>
            <person name="Gupta V."/>
            <person name="Singh P.K."/>
            <person name="Korpole S."/>
            <person name="Tanuku N.R.S."/>
            <person name="Pinnaka A.K."/>
        </authorList>
    </citation>
    <scope>NUCLEOTIDE SEQUENCE [LARGE SCALE GENOMIC DNA]</scope>
    <source>
        <strain evidence="2 3">KCTC 33872</strain>
    </source>
</reference>
<proteinExistence type="predicted"/>
<dbReference type="SUPFAM" id="SSF81301">
    <property type="entry name" value="Nucleotidyltransferase"/>
    <property type="match status" value="1"/>
</dbReference>
<dbReference type="RefSeq" id="WP_155110825.1">
    <property type="nucleotide sequence ID" value="NZ_WMIB01000001.1"/>
</dbReference>
<dbReference type="Proteomes" id="UP000434639">
    <property type="component" value="Unassembled WGS sequence"/>
</dbReference>
<dbReference type="InterPro" id="IPR002934">
    <property type="entry name" value="Polymerase_NTP_transf_dom"/>
</dbReference>
<evidence type="ECO:0000259" key="1">
    <source>
        <dbReference type="Pfam" id="PF01909"/>
    </source>
</evidence>
<dbReference type="InterPro" id="IPR043519">
    <property type="entry name" value="NT_sf"/>
</dbReference>
<evidence type="ECO:0000313" key="3">
    <source>
        <dbReference type="Proteomes" id="UP000434639"/>
    </source>
</evidence>
<keyword evidence="2" id="KW-0808">Transferase</keyword>
<dbReference type="CDD" id="cd05403">
    <property type="entry name" value="NT_KNTase_like"/>
    <property type="match status" value="1"/>
</dbReference>
<dbReference type="Gene3D" id="3.30.460.10">
    <property type="entry name" value="Beta Polymerase, domain 2"/>
    <property type="match status" value="1"/>
</dbReference>
<dbReference type="OrthoDB" id="43980at2"/>
<name>A0A7X2S247_9BACI</name>